<dbReference type="InterPro" id="IPR005811">
    <property type="entry name" value="SUCC_ACL_C"/>
</dbReference>
<comment type="subunit">
    <text evidence="10">Heterotetramer of two alpha and two beta subunits.</text>
</comment>
<comment type="catalytic activity">
    <reaction evidence="8">
        <text>succinate + ATP + CoA = succinyl-CoA + ADP + phosphate</text>
        <dbReference type="Rhea" id="RHEA:17661"/>
        <dbReference type="ChEBI" id="CHEBI:30031"/>
        <dbReference type="ChEBI" id="CHEBI:30616"/>
        <dbReference type="ChEBI" id="CHEBI:43474"/>
        <dbReference type="ChEBI" id="CHEBI:57287"/>
        <dbReference type="ChEBI" id="CHEBI:57292"/>
        <dbReference type="ChEBI" id="CHEBI:456216"/>
        <dbReference type="EC" id="6.2.1.5"/>
    </reaction>
    <physiologicalReaction direction="right-to-left" evidence="8">
        <dbReference type="Rhea" id="RHEA:17663"/>
    </physiologicalReaction>
</comment>
<sequence length="388" mass="41358">MNLHEYQSKQLFADYGLPVSKGFAVDTPEEAAEACKKIGGEMWVVKAQVHAGGRGKAGGVKLVKSPEEAKAFAEQWLGKNLVTFQTDENGQPVAKILVENCTDIASELYLGAVVDRGTRRVVFMASTEGGVEIEKVAEETPEKILKAEIDPLVGAQPYQARELAFALGLKGDQVKQFTKIFLGLSKLFHDKDLALLEINPLVITEEGNLHCLDAKVNLDGNALYRHPDLQAMRDPSQEDPREAEAAAWDLNYVALDGNIGCMVNGAGLAMGTMDIIKLHGGQPANFLDVGGGATKERVAEAFKIILSDDSVKAVLVNIFGGIVRCDMIAEGIIGAVEQVGVNVPVVVRLEGNNAELGAEKLASSGLNIIAAKSLTDAAQQVVKAAEGK</sequence>
<dbReference type="UniPathway" id="UPA00223">
    <property type="reaction ID" value="UER00999"/>
</dbReference>
<dbReference type="GO" id="GO:0006104">
    <property type="term" value="P:succinyl-CoA metabolic process"/>
    <property type="evidence" value="ECO:0007669"/>
    <property type="project" value="TreeGrafter"/>
</dbReference>
<evidence type="ECO:0000256" key="10">
    <source>
        <dbReference type="HAMAP-Rule" id="MF_00558"/>
    </source>
</evidence>
<dbReference type="GO" id="GO:0004775">
    <property type="term" value="F:succinate-CoA ligase (ADP-forming) activity"/>
    <property type="evidence" value="ECO:0007669"/>
    <property type="project" value="UniProtKB-UniRule"/>
</dbReference>
<reference evidence="12 13" key="1">
    <citation type="journal article" date="2017" name="Sci. Rep.">
        <title>Revealing the Saline Adaptation Strategies of the Halophilic Bacterium Halomonas beimenensis through High-throughput Omics and Transposon Mutagenesis Approaches.</title>
        <authorList>
            <person name="Chen Y.H."/>
            <person name="Lin S.S."/>
            <person name="Shyu Y.T."/>
        </authorList>
    </citation>
    <scope>NUCLEOTIDE SEQUENCE [LARGE SCALE GENOMIC DNA]</scope>
    <source>
        <strain evidence="12 13">NTU-111</strain>
    </source>
</reference>
<dbReference type="NCBIfam" id="NF001913">
    <property type="entry name" value="PRK00696.1"/>
    <property type="match status" value="1"/>
</dbReference>
<evidence type="ECO:0000256" key="6">
    <source>
        <dbReference type="ARBA" id="ARBA00022840"/>
    </source>
</evidence>
<accession>A0A291P989</accession>
<dbReference type="GO" id="GO:0005829">
    <property type="term" value="C:cytosol"/>
    <property type="evidence" value="ECO:0007669"/>
    <property type="project" value="TreeGrafter"/>
</dbReference>
<feature type="binding site" evidence="10">
    <location>
        <position position="99"/>
    </location>
    <ligand>
        <name>ATP</name>
        <dbReference type="ChEBI" id="CHEBI:30616"/>
    </ligand>
</feature>
<dbReference type="SUPFAM" id="SSF56059">
    <property type="entry name" value="Glutathione synthetase ATP-binding domain-like"/>
    <property type="match status" value="1"/>
</dbReference>
<evidence type="ECO:0000256" key="5">
    <source>
        <dbReference type="ARBA" id="ARBA00022741"/>
    </source>
</evidence>
<evidence type="ECO:0000256" key="7">
    <source>
        <dbReference type="ARBA" id="ARBA00022842"/>
    </source>
</evidence>
<dbReference type="FunFam" id="3.30.470.20:FF:000002">
    <property type="entry name" value="Succinate--CoA ligase [ADP-forming] subunit beta"/>
    <property type="match status" value="1"/>
</dbReference>
<keyword evidence="2 10" id="KW-0816">Tricarboxylic acid cycle</keyword>
<dbReference type="InterPro" id="IPR013815">
    <property type="entry name" value="ATP_grasp_subdomain_1"/>
</dbReference>
<gene>
    <name evidence="10 12" type="primary">sucC</name>
    <name evidence="12" type="ORF">BEI_2499</name>
</gene>
<dbReference type="Gene3D" id="3.30.470.20">
    <property type="entry name" value="ATP-grasp fold, B domain"/>
    <property type="match status" value="1"/>
</dbReference>
<evidence type="ECO:0000313" key="12">
    <source>
        <dbReference type="EMBL" id="ATJ83486.1"/>
    </source>
</evidence>
<comment type="function">
    <text evidence="10">Succinyl-CoA synthetase functions in the citric acid cycle (TCA), coupling the hydrolysis of succinyl-CoA to the synthesis of either ATP or GTP and thus represents the only step of substrate-level phosphorylation in the TCA. The beta subunit provides nucleotide specificity of the enzyme and binds the substrate succinate, while the binding sites for coenzyme A and phosphate are found in the alpha subunit.</text>
</comment>
<name>A0A291P989_9GAMM</name>
<dbReference type="InterPro" id="IPR011761">
    <property type="entry name" value="ATP-grasp"/>
</dbReference>
<proteinExistence type="inferred from homology"/>
<dbReference type="HAMAP" id="MF_00558">
    <property type="entry name" value="Succ_CoA_beta"/>
    <property type="match status" value="1"/>
</dbReference>
<comment type="similarity">
    <text evidence="1 10">Belongs to the succinate/malate CoA ligase beta subunit family.</text>
</comment>
<dbReference type="GO" id="GO:0004776">
    <property type="term" value="F:succinate-CoA ligase (GDP-forming) activity"/>
    <property type="evidence" value="ECO:0007669"/>
    <property type="project" value="RHEA"/>
</dbReference>
<keyword evidence="13" id="KW-1185">Reference proteome</keyword>
<feature type="binding site" evidence="10">
    <location>
        <begin position="53"/>
        <end position="55"/>
    </location>
    <ligand>
        <name>ATP</name>
        <dbReference type="ChEBI" id="CHEBI:30616"/>
    </ligand>
</feature>
<feature type="binding site" evidence="10">
    <location>
        <position position="199"/>
    </location>
    <ligand>
        <name>Mg(2+)</name>
        <dbReference type="ChEBI" id="CHEBI:18420"/>
    </ligand>
</feature>
<evidence type="ECO:0000256" key="2">
    <source>
        <dbReference type="ARBA" id="ARBA00022532"/>
    </source>
</evidence>
<dbReference type="InterPro" id="IPR013650">
    <property type="entry name" value="ATP-grasp_succ-CoA_synth-type"/>
</dbReference>
<comment type="cofactor">
    <cofactor evidence="10">
        <name>Mg(2+)</name>
        <dbReference type="ChEBI" id="CHEBI:18420"/>
    </cofactor>
    <text evidence="10">Binds 1 Mg(2+) ion per subunit.</text>
</comment>
<dbReference type="InterPro" id="IPR005809">
    <property type="entry name" value="Succ_CoA_ligase-like_bsu"/>
</dbReference>
<comment type="pathway">
    <text evidence="10">Carbohydrate metabolism; tricarboxylic acid cycle; succinate from succinyl-CoA (ligase route): step 1/1.</text>
</comment>
<organism evidence="12 13">
    <name type="scientific">Halomonas beimenensis</name>
    <dbReference type="NCBI Taxonomy" id="475662"/>
    <lineage>
        <taxon>Bacteria</taxon>
        <taxon>Pseudomonadati</taxon>
        <taxon>Pseudomonadota</taxon>
        <taxon>Gammaproteobacteria</taxon>
        <taxon>Oceanospirillales</taxon>
        <taxon>Halomonadaceae</taxon>
        <taxon>Halomonas</taxon>
    </lineage>
</organism>
<dbReference type="PROSITE" id="PS01217">
    <property type="entry name" value="SUCCINYL_COA_LIG_3"/>
    <property type="match status" value="1"/>
</dbReference>
<evidence type="ECO:0000256" key="9">
    <source>
        <dbReference type="ARBA" id="ARBA00052891"/>
    </source>
</evidence>
<dbReference type="GO" id="GO:0000287">
    <property type="term" value="F:magnesium ion binding"/>
    <property type="evidence" value="ECO:0007669"/>
    <property type="project" value="UniProtKB-UniRule"/>
</dbReference>
<feature type="domain" description="ATP-grasp" evidence="11">
    <location>
        <begin position="9"/>
        <end position="229"/>
    </location>
</feature>
<dbReference type="Proteomes" id="UP000219993">
    <property type="component" value="Chromosome"/>
</dbReference>
<protein>
    <recommendedName>
        <fullName evidence="10">Succinate--CoA ligase [ADP-forming] subunit beta</fullName>
        <ecNumber evidence="10">6.2.1.5</ecNumber>
    </recommendedName>
    <alternativeName>
        <fullName evidence="10">Succinyl-CoA synthetase subunit beta</fullName>
        <shortName evidence="10">SCS-beta</shortName>
    </alternativeName>
</protein>
<dbReference type="InterPro" id="IPR017866">
    <property type="entry name" value="Succ-CoA_synthase_bsu_CS"/>
</dbReference>
<keyword evidence="5 10" id="KW-0547">Nucleotide-binding</keyword>
<dbReference type="KEGG" id="hbe:BEI_2499"/>
<dbReference type="InterPro" id="IPR016102">
    <property type="entry name" value="Succinyl-CoA_synth-like"/>
</dbReference>
<evidence type="ECO:0000256" key="3">
    <source>
        <dbReference type="ARBA" id="ARBA00022598"/>
    </source>
</evidence>
<dbReference type="Pfam" id="PF08442">
    <property type="entry name" value="ATP-grasp_2"/>
    <property type="match status" value="1"/>
</dbReference>
<dbReference type="Gene3D" id="3.30.1490.20">
    <property type="entry name" value="ATP-grasp fold, A domain"/>
    <property type="match status" value="1"/>
</dbReference>
<evidence type="ECO:0000313" key="13">
    <source>
        <dbReference type="Proteomes" id="UP000219993"/>
    </source>
</evidence>
<feature type="binding site" evidence="10">
    <location>
        <position position="264"/>
    </location>
    <ligand>
        <name>substrate</name>
        <note>ligand shared with subunit alpha</note>
    </ligand>
</feature>
<dbReference type="GO" id="GO:0042709">
    <property type="term" value="C:succinate-CoA ligase complex"/>
    <property type="evidence" value="ECO:0007669"/>
    <property type="project" value="UniProtKB-ARBA"/>
</dbReference>
<dbReference type="GO" id="GO:0006099">
    <property type="term" value="P:tricarboxylic acid cycle"/>
    <property type="evidence" value="ECO:0007669"/>
    <property type="project" value="UniProtKB-UniRule"/>
</dbReference>
<keyword evidence="7 10" id="KW-0460">Magnesium</keyword>
<feature type="binding site" evidence="10">
    <location>
        <position position="102"/>
    </location>
    <ligand>
        <name>ATP</name>
        <dbReference type="ChEBI" id="CHEBI:30616"/>
    </ligand>
</feature>
<dbReference type="PANTHER" id="PTHR11815">
    <property type="entry name" value="SUCCINYL-COA SYNTHETASE BETA CHAIN"/>
    <property type="match status" value="1"/>
</dbReference>
<dbReference type="AlphaFoldDB" id="A0A291P989"/>
<dbReference type="FunFam" id="3.30.1490.20:FF:000002">
    <property type="entry name" value="Succinate--CoA ligase [ADP-forming] subunit beta"/>
    <property type="match status" value="1"/>
</dbReference>
<feature type="binding site" evidence="10">
    <location>
        <begin position="321"/>
        <end position="323"/>
    </location>
    <ligand>
        <name>substrate</name>
        <note>ligand shared with subunit alpha</note>
    </ligand>
</feature>
<dbReference type="EC" id="6.2.1.5" evidence="10"/>
<evidence type="ECO:0000259" key="11">
    <source>
        <dbReference type="PROSITE" id="PS50975"/>
    </source>
</evidence>
<dbReference type="EMBL" id="CP021435">
    <property type="protein sequence ID" value="ATJ83486.1"/>
    <property type="molecule type" value="Genomic_DNA"/>
</dbReference>
<feature type="binding site" evidence="10">
    <location>
        <position position="46"/>
    </location>
    <ligand>
        <name>ATP</name>
        <dbReference type="ChEBI" id="CHEBI:30616"/>
    </ligand>
</feature>
<dbReference type="PROSITE" id="PS50975">
    <property type="entry name" value="ATP_GRASP"/>
    <property type="match status" value="1"/>
</dbReference>
<keyword evidence="4 10" id="KW-0479">Metal-binding</keyword>
<evidence type="ECO:0000256" key="1">
    <source>
        <dbReference type="ARBA" id="ARBA00009182"/>
    </source>
</evidence>
<keyword evidence="3 10" id="KW-0436">Ligase</keyword>
<dbReference type="NCBIfam" id="TIGR01016">
    <property type="entry name" value="sucCoAbeta"/>
    <property type="match status" value="1"/>
</dbReference>
<dbReference type="FunFam" id="3.40.50.261:FF:000001">
    <property type="entry name" value="Succinate--CoA ligase [ADP-forming] subunit beta"/>
    <property type="match status" value="1"/>
</dbReference>
<dbReference type="GO" id="GO:0005524">
    <property type="term" value="F:ATP binding"/>
    <property type="evidence" value="ECO:0007669"/>
    <property type="project" value="UniProtKB-UniRule"/>
</dbReference>
<dbReference type="Gene3D" id="3.40.50.261">
    <property type="entry name" value="Succinyl-CoA synthetase domains"/>
    <property type="match status" value="1"/>
</dbReference>
<dbReference type="PIRSF" id="PIRSF001554">
    <property type="entry name" value="SucCS_beta"/>
    <property type="match status" value="1"/>
</dbReference>
<comment type="catalytic activity">
    <reaction evidence="9">
        <text>GTP + succinate + CoA = succinyl-CoA + GDP + phosphate</text>
        <dbReference type="Rhea" id="RHEA:22120"/>
        <dbReference type="ChEBI" id="CHEBI:30031"/>
        <dbReference type="ChEBI" id="CHEBI:37565"/>
        <dbReference type="ChEBI" id="CHEBI:43474"/>
        <dbReference type="ChEBI" id="CHEBI:57287"/>
        <dbReference type="ChEBI" id="CHEBI:57292"/>
        <dbReference type="ChEBI" id="CHEBI:58189"/>
    </reaction>
    <physiologicalReaction direction="right-to-left" evidence="9">
        <dbReference type="Rhea" id="RHEA:22122"/>
    </physiologicalReaction>
</comment>
<dbReference type="OrthoDB" id="9802602at2"/>
<dbReference type="RefSeq" id="WP_097789798.1">
    <property type="nucleotide sequence ID" value="NZ_BAAADT010000027.1"/>
</dbReference>
<dbReference type="PANTHER" id="PTHR11815:SF10">
    <property type="entry name" value="SUCCINATE--COA LIGASE [GDP-FORMING] SUBUNIT BETA, MITOCHONDRIAL"/>
    <property type="match status" value="1"/>
</dbReference>
<dbReference type="SUPFAM" id="SSF52210">
    <property type="entry name" value="Succinyl-CoA synthetase domains"/>
    <property type="match status" value="1"/>
</dbReference>
<feature type="binding site" evidence="10">
    <location>
        <position position="107"/>
    </location>
    <ligand>
        <name>ATP</name>
        <dbReference type="ChEBI" id="CHEBI:30616"/>
    </ligand>
</feature>
<evidence type="ECO:0000256" key="8">
    <source>
        <dbReference type="ARBA" id="ARBA00050563"/>
    </source>
</evidence>
<keyword evidence="6 10" id="KW-0067">ATP-binding</keyword>
<feature type="binding site" evidence="10">
    <location>
        <position position="213"/>
    </location>
    <ligand>
        <name>Mg(2+)</name>
        <dbReference type="ChEBI" id="CHEBI:18420"/>
    </ligand>
</feature>
<dbReference type="Pfam" id="PF00549">
    <property type="entry name" value="Ligase_CoA"/>
    <property type="match status" value="1"/>
</dbReference>
<evidence type="ECO:0000256" key="4">
    <source>
        <dbReference type="ARBA" id="ARBA00022723"/>
    </source>
</evidence>